<dbReference type="Pfam" id="PF04199">
    <property type="entry name" value="Cyclase"/>
    <property type="match status" value="1"/>
</dbReference>
<dbReference type="EMBL" id="QWFX01000010">
    <property type="protein sequence ID" value="RIJ29698.1"/>
    <property type="molecule type" value="Genomic_DNA"/>
</dbReference>
<gene>
    <name evidence="2" type="ORF">D1223_09490</name>
</gene>
<dbReference type="AlphaFoldDB" id="A0A399RE47"/>
<reference evidence="2 3" key="1">
    <citation type="submission" date="2018-08" db="EMBL/GenBank/DDBJ databases">
        <title>Henriciella mobilis sp. nov., isolated from seawater.</title>
        <authorList>
            <person name="Cheng H."/>
            <person name="Wu Y.-H."/>
            <person name="Xu X.-W."/>
            <person name="Guo L.-L."/>
        </authorList>
    </citation>
    <scope>NUCLEOTIDE SEQUENCE [LARGE SCALE GENOMIC DNA]</scope>
    <source>
        <strain evidence="2 3">JN25</strain>
    </source>
</reference>
<feature type="signal peptide" evidence="1">
    <location>
        <begin position="1"/>
        <end position="21"/>
    </location>
</feature>
<proteinExistence type="predicted"/>
<organism evidence="2 3">
    <name type="scientific">Henriciella mobilis</name>
    <dbReference type="NCBI Taxonomy" id="2305467"/>
    <lineage>
        <taxon>Bacteria</taxon>
        <taxon>Pseudomonadati</taxon>
        <taxon>Pseudomonadota</taxon>
        <taxon>Alphaproteobacteria</taxon>
        <taxon>Hyphomonadales</taxon>
        <taxon>Hyphomonadaceae</taxon>
        <taxon>Henriciella</taxon>
    </lineage>
</organism>
<dbReference type="PANTHER" id="PTHR34861:SF10">
    <property type="entry name" value="CYCLASE"/>
    <property type="match status" value="1"/>
</dbReference>
<dbReference type="InterPro" id="IPR007325">
    <property type="entry name" value="KFase/CYL"/>
</dbReference>
<evidence type="ECO:0000256" key="1">
    <source>
        <dbReference type="SAM" id="SignalP"/>
    </source>
</evidence>
<dbReference type="InterPro" id="IPR037175">
    <property type="entry name" value="KFase_sf"/>
</dbReference>
<protein>
    <submittedName>
        <fullName evidence="2">Cyclase family protein</fullName>
    </submittedName>
</protein>
<evidence type="ECO:0000313" key="2">
    <source>
        <dbReference type="EMBL" id="RIJ29698.1"/>
    </source>
</evidence>
<dbReference type="OrthoDB" id="7067800at2"/>
<name>A0A399RE47_9PROT</name>
<feature type="chain" id="PRO_5017242492" evidence="1">
    <location>
        <begin position="22"/>
        <end position="311"/>
    </location>
</feature>
<dbReference type="GO" id="GO:0019441">
    <property type="term" value="P:L-tryptophan catabolic process to kynurenine"/>
    <property type="evidence" value="ECO:0007669"/>
    <property type="project" value="InterPro"/>
</dbReference>
<keyword evidence="1" id="KW-0732">Signal</keyword>
<dbReference type="RefSeq" id="WP_119376205.1">
    <property type="nucleotide sequence ID" value="NZ_QWFX01000010.1"/>
</dbReference>
<dbReference type="SUPFAM" id="SSF102198">
    <property type="entry name" value="Putative cyclase"/>
    <property type="match status" value="1"/>
</dbReference>
<dbReference type="GO" id="GO:0004061">
    <property type="term" value="F:arylformamidase activity"/>
    <property type="evidence" value="ECO:0007669"/>
    <property type="project" value="InterPro"/>
</dbReference>
<accession>A0A399RE47</accession>
<evidence type="ECO:0000313" key="3">
    <source>
        <dbReference type="Proteomes" id="UP000266385"/>
    </source>
</evidence>
<sequence length="311" mass="32657">MKWIASAGAAALMACSVGAQEADTWYPSKYGPDDRLGAVANLSPEKTAEAAQLITEGKTYALGVITSRETPAYPPRRYDVYVMQPSDGSGTPLGENKAVGNDDLVQTFVGIGSQIDGLGHMGIDHYYYNGLHVSDFVTPAGLTQLGTQDIPPIATRGVLLDMTKVFNADPVPDGTAFNQAEIEDAAKLAGVEIGKGDVVLFHTGAMEAHEGSTELMATHPGLGVQGADYLAGLGVVAVGADTVALEAIPFENPARPFEVHQTLLAKHGVYILESMVTEELAGDGVSEFFFSLGVPRLNGTVQAIINPVAIR</sequence>
<dbReference type="Proteomes" id="UP000266385">
    <property type="component" value="Unassembled WGS sequence"/>
</dbReference>
<keyword evidence="3" id="KW-1185">Reference proteome</keyword>
<dbReference type="PROSITE" id="PS51257">
    <property type="entry name" value="PROKAR_LIPOPROTEIN"/>
    <property type="match status" value="1"/>
</dbReference>
<comment type="caution">
    <text evidence="2">The sequence shown here is derived from an EMBL/GenBank/DDBJ whole genome shotgun (WGS) entry which is preliminary data.</text>
</comment>
<dbReference type="Gene3D" id="3.50.30.50">
    <property type="entry name" value="Putative cyclase"/>
    <property type="match status" value="1"/>
</dbReference>
<dbReference type="PANTHER" id="PTHR34861">
    <property type="match status" value="1"/>
</dbReference>